<dbReference type="Pfam" id="PF00640">
    <property type="entry name" value="PID"/>
    <property type="match status" value="1"/>
</dbReference>
<dbReference type="GO" id="GO:0005737">
    <property type="term" value="C:cytoplasm"/>
    <property type="evidence" value="ECO:0007669"/>
    <property type="project" value="TreeGrafter"/>
</dbReference>
<feature type="domain" description="PDZ" evidence="5">
    <location>
        <begin position="144"/>
        <end position="229"/>
    </location>
</feature>
<feature type="domain" description="PDZ" evidence="5">
    <location>
        <begin position="235"/>
        <end position="311"/>
    </location>
</feature>
<dbReference type="PANTHER" id="PTHR12345">
    <property type="entry name" value="SYNTENIN RELATED"/>
    <property type="match status" value="1"/>
</dbReference>
<reference evidence="6 7" key="1">
    <citation type="submission" date="2018-11" db="EMBL/GenBank/DDBJ databases">
        <authorList>
            <consortium name="Pathogen Informatics"/>
        </authorList>
    </citation>
    <scope>NUCLEOTIDE SEQUENCE [LARGE SCALE GENOMIC DNA]</scope>
</reference>
<dbReference type="GO" id="GO:0043197">
    <property type="term" value="C:dendritic spine"/>
    <property type="evidence" value="ECO:0007669"/>
    <property type="project" value="TreeGrafter"/>
</dbReference>
<gene>
    <name evidence="6" type="ORF">WBA_LOCUS5805</name>
</gene>
<dbReference type="GO" id="GO:0005886">
    <property type="term" value="C:plasma membrane"/>
    <property type="evidence" value="ECO:0007669"/>
    <property type="project" value="TreeGrafter"/>
</dbReference>
<dbReference type="InterPro" id="IPR006020">
    <property type="entry name" value="PTB/PI_dom"/>
</dbReference>
<dbReference type="OrthoDB" id="5987010at2759"/>
<dbReference type="SUPFAM" id="SSF50729">
    <property type="entry name" value="PH domain-like"/>
    <property type="match status" value="1"/>
</dbReference>
<evidence type="ECO:0000313" key="6">
    <source>
        <dbReference type="EMBL" id="VDM12419.1"/>
    </source>
</evidence>
<dbReference type="OMA" id="EIQMKTM"/>
<dbReference type="Proteomes" id="UP000270924">
    <property type="component" value="Unassembled WGS sequence"/>
</dbReference>
<feature type="domain" description="PID" evidence="4">
    <location>
        <begin position="31"/>
        <end position="131"/>
    </location>
</feature>
<evidence type="ECO:0000256" key="3">
    <source>
        <dbReference type="ARBA" id="ARBA00022737"/>
    </source>
</evidence>
<dbReference type="SMART" id="SM00228">
    <property type="entry name" value="PDZ"/>
    <property type="match status" value="2"/>
</dbReference>
<dbReference type="GO" id="GO:0007268">
    <property type="term" value="P:chemical synaptic transmission"/>
    <property type="evidence" value="ECO:0007669"/>
    <property type="project" value="TreeGrafter"/>
</dbReference>
<dbReference type="SUPFAM" id="SSF50156">
    <property type="entry name" value="PDZ domain-like"/>
    <property type="match status" value="2"/>
</dbReference>
<keyword evidence="1" id="KW-0813">Transport</keyword>
<evidence type="ECO:0000256" key="1">
    <source>
        <dbReference type="ARBA" id="ARBA00022448"/>
    </source>
</evidence>
<evidence type="ECO:0000259" key="5">
    <source>
        <dbReference type="PROSITE" id="PS50106"/>
    </source>
</evidence>
<dbReference type="EMBL" id="UYWW01003062">
    <property type="protein sequence ID" value="VDM12419.1"/>
    <property type="molecule type" value="Genomic_DNA"/>
</dbReference>
<keyword evidence="7" id="KW-1185">Reference proteome</keyword>
<dbReference type="Gene3D" id="2.30.42.10">
    <property type="match status" value="2"/>
</dbReference>
<dbReference type="CDD" id="cd06793">
    <property type="entry name" value="PDZ2_APBA1_3-like"/>
    <property type="match status" value="1"/>
</dbReference>
<dbReference type="InterPro" id="IPR036034">
    <property type="entry name" value="PDZ_sf"/>
</dbReference>
<protein>
    <recommendedName>
        <fullName evidence="8">Protein lin-10</fullName>
    </recommendedName>
</protein>
<sequence>MFDSNLFIDYLKIIKLSCNFNDLKVNFFLFQDILMDHALRTISYIADIGDLVVLMARRMSQSSKEDFSASTPRVICHVFESDEASFIAQSIGQAFQVAYVEFLRANGIDDPSYLREIDYQEVLSSQELMGDELEMFAKKETQKDVVVPKKAGEPLGVVVVESGWGSMLPTVVIANLQPNGAACRCNHLNIGDQIIAINGISLVGLPLASAQQNIKATKSSTAVKLTVVSTPPVVEVRIRRPDTKYQLGFSVQNGVICSLLRGGIAERGGIRVGHRIIEINSQSVVAVPHEKIVNMLASAIGEIHMKTMPTSMFRLLTGQEVPNYI</sequence>
<dbReference type="InterPro" id="IPR011993">
    <property type="entry name" value="PH-like_dom_sf"/>
</dbReference>
<dbReference type="FunFam" id="2.30.42.10:FF:000007">
    <property type="entry name" value="Amyloid beta A4 protein-binding family A member"/>
    <property type="match status" value="1"/>
</dbReference>
<evidence type="ECO:0000256" key="2">
    <source>
        <dbReference type="ARBA" id="ARBA00022553"/>
    </source>
</evidence>
<dbReference type="CDD" id="cd06720">
    <property type="entry name" value="PDZ1_APBA1_3-like"/>
    <property type="match status" value="1"/>
</dbReference>
<dbReference type="PANTHER" id="PTHR12345:SF16">
    <property type="entry name" value="X11L, ISOFORM F-RELATED"/>
    <property type="match status" value="1"/>
</dbReference>
<dbReference type="Gene3D" id="2.30.29.30">
    <property type="entry name" value="Pleckstrin-homology domain (PH domain)/Phosphotyrosine-binding domain (PTB)"/>
    <property type="match status" value="1"/>
</dbReference>
<evidence type="ECO:0008006" key="8">
    <source>
        <dbReference type="Google" id="ProtNLM"/>
    </source>
</evidence>
<accession>A0A3P7E8Z4</accession>
<evidence type="ECO:0000313" key="7">
    <source>
        <dbReference type="Proteomes" id="UP000270924"/>
    </source>
</evidence>
<name>A0A3P7E8Z4_WUCBA</name>
<keyword evidence="2" id="KW-0597">Phosphoprotein</keyword>
<dbReference type="InterPro" id="IPR051230">
    <property type="entry name" value="APP-Binding"/>
</dbReference>
<evidence type="ECO:0000259" key="4">
    <source>
        <dbReference type="PROSITE" id="PS01179"/>
    </source>
</evidence>
<dbReference type="PROSITE" id="PS50106">
    <property type="entry name" value="PDZ"/>
    <property type="match status" value="2"/>
</dbReference>
<dbReference type="PROSITE" id="PS01179">
    <property type="entry name" value="PID"/>
    <property type="match status" value="1"/>
</dbReference>
<proteinExistence type="predicted"/>
<organism evidence="6 7">
    <name type="scientific">Wuchereria bancrofti</name>
    <dbReference type="NCBI Taxonomy" id="6293"/>
    <lineage>
        <taxon>Eukaryota</taxon>
        <taxon>Metazoa</taxon>
        <taxon>Ecdysozoa</taxon>
        <taxon>Nematoda</taxon>
        <taxon>Chromadorea</taxon>
        <taxon>Rhabditida</taxon>
        <taxon>Spirurina</taxon>
        <taxon>Spiruromorpha</taxon>
        <taxon>Filarioidea</taxon>
        <taxon>Onchocercidae</taxon>
        <taxon>Wuchereria</taxon>
    </lineage>
</organism>
<dbReference type="InterPro" id="IPR001478">
    <property type="entry name" value="PDZ"/>
</dbReference>
<dbReference type="Pfam" id="PF00595">
    <property type="entry name" value="PDZ"/>
    <property type="match status" value="2"/>
</dbReference>
<dbReference type="InParanoid" id="A0A3P7E8Z4"/>
<keyword evidence="3" id="KW-0677">Repeat</keyword>
<dbReference type="AlphaFoldDB" id="A0A3P7E8Z4"/>